<dbReference type="InterPro" id="IPR024524">
    <property type="entry name" value="DUF3800"/>
</dbReference>
<dbReference type="AlphaFoldDB" id="A0A6L6GE54"/>
<organism evidence="1 2">
    <name type="scientific">Acinetobacter faecalis</name>
    <dbReference type="NCBI Taxonomy" id="2665161"/>
    <lineage>
        <taxon>Bacteria</taxon>
        <taxon>Pseudomonadati</taxon>
        <taxon>Pseudomonadota</taxon>
        <taxon>Gammaproteobacteria</taxon>
        <taxon>Moraxellales</taxon>
        <taxon>Moraxellaceae</taxon>
        <taxon>Acinetobacter</taxon>
    </lineage>
</organism>
<evidence type="ECO:0000313" key="2">
    <source>
        <dbReference type="Proteomes" id="UP000473854"/>
    </source>
</evidence>
<dbReference type="RefSeq" id="WP_154772546.1">
    <property type="nucleotide sequence ID" value="NZ_WLYL01000013.1"/>
</dbReference>
<accession>A0A6L6GE54</accession>
<sequence>MQLNNDLNNLQIYCDESGFTGNKLLDVDQPIFTFASVASNEEEAKFIVEKIIKDYGIQNGEIKSGNLVKSQKGLRALDEVLEILDERYKICICDKKYAIAGKFFEYIFEPALAKKNSIFYGINFHRFITDYLHLKLVTQDKSAEVIFEEFYKIMKQGVDTPTDSLFQIASNQSDPVLNQILKFAHYNKDSFLYEMDGYLGDGAGKWILDITTTCLFSSLGKWGQKIDILDVYCDSSKPLNANQEIFNSMIGRTEKKSQIHEQMNLEQPLTFNLKQPVQMVDSKNFYGIQLADAIAGSFNYAYKNIKDEKNQLAQKWMNKIFRDESILVTFLGGDYEYANIEKAGAMLNWLILNHIVQKCDDGLSILDNISDEILSLRQLMLLNPPPNVKVWNI</sequence>
<reference evidence="1 2" key="1">
    <citation type="submission" date="2019-11" db="EMBL/GenBank/DDBJ databases">
        <authorList>
            <person name="An D."/>
        </authorList>
    </citation>
    <scope>NUCLEOTIDE SEQUENCE [LARGE SCALE GENOMIC DNA]</scope>
    <source>
        <strain evidence="1 2">YIM 103518</strain>
    </source>
</reference>
<protein>
    <submittedName>
        <fullName evidence="1">DUF3800 domain-containing protein</fullName>
    </submittedName>
</protein>
<evidence type="ECO:0000313" key="1">
    <source>
        <dbReference type="EMBL" id="MTD10932.1"/>
    </source>
</evidence>
<gene>
    <name evidence="1" type="ORF">GIX10_05660</name>
</gene>
<name>A0A6L6GE54_9GAMM</name>
<dbReference type="Pfam" id="PF12686">
    <property type="entry name" value="DUF3800"/>
    <property type="match status" value="1"/>
</dbReference>
<proteinExistence type="predicted"/>
<comment type="caution">
    <text evidence="1">The sequence shown here is derived from an EMBL/GenBank/DDBJ whole genome shotgun (WGS) entry which is preliminary data.</text>
</comment>
<dbReference type="EMBL" id="WLYL01000013">
    <property type="protein sequence ID" value="MTD10932.1"/>
    <property type="molecule type" value="Genomic_DNA"/>
</dbReference>
<dbReference type="Proteomes" id="UP000473854">
    <property type="component" value="Unassembled WGS sequence"/>
</dbReference>